<dbReference type="SUPFAM" id="SSF52540">
    <property type="entry name" value="P-loop containing nucleoside triphosphate hydrolases"/>
    <property type="match status" value="1"/>
</dbReference>
<feature type="domain" description="PD-(D/E)XK endonuclease-like" evidence="1">
    <location>
        <begin position="726"/>
        <end position="931"/>
    </location>
</feature>
<dbReference type="InterPro" id="IPR038726">
    <property type="entry name" value="PDDEXK_AddAB-type"/>
</dbReference>
<accession>A0A918S3K2</accession>
<dbReference type="AlphaFoldDB" id="A0A918S3K2"/>
<dbReference type="Pfam" id="PF12705">
    <property type="entry name" value="PDDEXK_1"/>
    <property type="match status" value="1"/>
</dbReference>
<gene>
    <name evidence="2" type="ORF">GCM10007989_15460</name>
</gene>
<sequence length="1002" mass="109724">MGGLFTIAPHAPFLETLAERMLSGALFPDWQRTGPFWLADMTVVLPTRRARQALAEIFARNGAVLLPDMRTFGGEAADEEPFLPPFDAPVPPPAASRLERTMALSRLIAKWSETPAGREAFATPPNAAEMLAMAESLGDLIDDLETEGCTADSLSAIVPDELAENWQQTLRFLEIALSYWPEELKGRGKADSVSLRTMRLDRQAEAARLVYGDRPVIAAGSTGSIPATARLLGAIHALPRGAVVLPGLDTDLTATAHQQLIDGATASHGHAQYGLARLLRRLGAGIGDVRELAEEPAARTKLLRQALAPAEATAHWADNRFGKRRLAEATNGLSILCARTLDEEARAIALAARQGLVETKTVGIVTPDRNLARRIAAELARFGVFVDDAAGQPLFQSPAGRMLREILAVAANDYAPIDLMALLRNPALSIDGEARLSGRVVSNIEYGLLRGQRPGPGVQGLRQVLKDNVSRRTTHPARRLDESAAPAIEAVLKGLEEALRPVAELLAMPFIDAASLAVALSSAFDALVSPTAVPDGTEEYHRWCEETIRHGGDGMRFRPRGLDEVLGVLMRGFEVRNSAPRRTDIAIWGQLEARLQSPDLVIVAALNEDVWPEVADPGPWLSRAMRIAAGLEPPERRIGLAAHDFEMALGNREVILAFAERLGTGPAVPSRFVQRLEAFVGKDCTAMLRQRGAVWCRDARRLDGSPGSRRARRPEPNPPVAVRPRQLSVTEIETLFRSPYDIYARHVLGLKEYDRLGDDPSGRERGTLIHNVLGDFIAAGHDIAAPDALDRLKAMSIEAFAGLDAIADRRQIWLRRFGRAAEKFLIFERERDAQIERRLAELKGRWELPLPEPFVLTGRADRIDVRRDGLIEILDFKTGSLPTPREMREFEAPQMLLEAAMVASGAIESVEPASAGVLTYVKIGFDPQAFRPTPFALAPGRDLDTMVEEASRRTQMLIEALLFHQRPLISQLYPKPTQRFAGAYDHLARVAEWSLAEGDESV</sequence>
<evidence type="ECO:0000313" key="3">
    <source>
        <dbReference type="Proteomes" id="UP000646579"/>
    </source>
</evidence>
<reference evidence="2" key="2">
    <citation type="submission" date="2020-09" db="EMBL/GenBank/DDBJ databases">
        <authorList>
            <person name="Sun Q."/>
            <person name="Kim S."/>
        </authorList>
    </citation>
    <scope>NUCLEOTIDE SEQUENCE</scope>
    <source>
        <strain evidence="2">KCTC 32437</strain>
    </source>
</reference>
<dbReference type="NCBIfam" id="TIGR02786">
    <property type="entry name" value="addB_alphas"/>
    <property type="match status" value="1"/>
</dbReference>
<dbReference type="Proteomes" id="UP000646579">
    <property type="component" value="Unassembled WGS sequence"/>
</dbReference>
<protein>
    <submittedName>
        <fullName evidence="2">Double-strand break repair protein AddB</fullName>
    </submittedName>
</protein>
<dbReference type="InterPro" id="IPR027417">
    <property type="entry name" value="P-loop_NTPase"/>
</dbReference>
<dbReference type="RefSeq" id="WP_189424975.1">
    <property type="nucleotide sequence ID" value="NZ_BMZE01000002.1"/>
</dbReference>
<evidence type="ECO:0000259" key="1">
    <source>
        <dbReference type="Pfam" id="PF12705"/>
    </source>
</evidence>
<dbReference type="EMBL" id="BMZE01000002">
    <property type="protein sequence ID" value="GHA21163.1"/>
    <property type="molecule type" value="Genomic_DNA"/>
</dbReference>
<organism evidence="2 3">
    <name type="scientific">Devosia pacifica</name>
    <dbReference type="NCBI Taxonomy" id="1335967"/>
    <lineage>
        <taxon>Bacteria</taxon>
        <taxon>Pseudomonadati</taxon>
        <taxon>Pseudomonadota</taxon>
        <taxon>Alphaproteobacteria</taxon>
        <taxon>Hyphomicrobiales</taxon>
        <taxon>Devosiaceae</taxon>
        <taxon>Devosia</taxon>
    </lineage>
</organism>
<keyword evidence="3" id="KW-1185">Reference proteome</keyword>
<dbReference type="InterPro" id="IPR014153">
    <property type="entry name" value="Ds_break_AddB"/>
</dbReference>
<dbReference type="Gene3D" id="3.90.320.10">
    <property type="match status" value="1"/>
</dbReference>
<comment type="caution">
    <text evidence="2">The sequence shown here is derived from an EMBL/GenBank/DDBJ whole genome shotgun (WGS) entry which is preliminary data.</text>
</comment>
<evidence type="ECO:0000313" key="2">
    <source>
        <dbReference type="EMBL" id="GHA21163.1"/>
    </source>
</evidence>
<reference evidence="2" key="1">
    <citation type="journal article" date="2014" name="Int. J. Syst. Evol. Microbiol.">
        <title>Complete genome sequence of Corynebacterium casei LMG S-19264T (=DSM 44701T), isolated from a smear-ripened cheese.</title>
        <authorList>
            <consortium name="US DOE Joint Genome Institute (JGI-PGF)"/>
            <person name="Walter F."/>
            <person name="Albersmeier A."/>
            <person name="Kalinowski J."/>
            <person name="Ruckert C."/>
        </authorList>
    </citation>
    <scope>NUCLEOTIDE SEQUENCE</scope>
    <source>
        <strain evidence="2">KCTC 32437</strain>
    </source>
</reference>
<proteinExistence type="predicted"/>
<dbReference type="InterPro" id="IPR011604">
    <property type="entry name" value="PDDEXK-like_dom_sf"/>
</dbReference>
<name>A0A918S3K2_9HYPH</name>